<sequence length="662" mass="75888">MGPIRVTRDTFLWAMSVVYLSAFASLYHQMPGLYADHGILPVRAVIPIDSHAKPVKEVADMAARRPTLMWLAANFGLKVATMAEFLALLGVVMSFLACISLRFRDCINYMLLWILYFSLYQVGQTFMWFQWDILVLETGFLCVLVAPLGMFHRTLGLSSSWRPPHHPHDRVALWLVRWLLFRFMFSSGVVKLTSGCPTWWGLTALNHHFESQCIPTPLAWYFHHLPDWILRLGVVFTFVVEIPIPLLFFAPVRSLRIFSFYSQVVLQLLILATGNYNFFNIHTIALCLSLVDDEFLLGSARRHGPGKGSSTLRTVSGVLARTVTLAVYCGLAYLTIKYFRLRLDNNWALQSKIAFTEGEFDKFLSTAMPIIIWIAATSLAFTIVQTLYRSLVLEKSVVSKVFSTVGTVAMGMAAVWVFCISLVPFSQLEPGMSGKLWPTIHQWHYKVEPFSLTSSYGLFRRMTGVDGRPELVLEGSNDPNGPWLELPFLYKPGNVNHPPPFIVPHQPRLDWQMWFAALSTYRQNPWLLSLVYRLLSGDAAVLRLLDVKRYPFPRNPPKYIRGMLYKYRYTPANPTRPGQEGWWTRGSQKEYLAPMHKDQPFLREFLSEHGIPMDSSRVKSKNKFITSILRHSRKFAETMTPTIYVWSLISTSLVLNFIRNLF</sequence>
<evidence type="ECO:0000256" key="4">
    <source>
        <dbReference type="ARBA" id="ARBA00022824"/>
    </source>
</evidence>
<feature type="transmembrane region" description="Helical" evidence="8">
    <location>
        <begin position="12"/>
        <end position="30"/>
    </location>
</feature>
<dbReference type="GO" id="GO:0005789">
    <property type="term" value="C:endoplasmic reticulum membrane"/>
    <property type="evidence" value="ECO:0007669"/>
    <property type="project" value="UniProtKB-SubCell"/>
</dbReference>
<evidence type="ECO:0000259" key="10">
    <source>
        <dbReference type="Pfam" id="PF25179"/>
    </source>
</evidence>
<dbReference type="AlphaFoldDB" id="A0A9J6G6P7"/>
<dbReference type="OMA" id="HYTPWSQ"/>
<protein>
    <recommendedName>
        <fullName evidence="8">Lipase maturation factor</fullName>
    </recommendedName>
</protein>
<evidence type="ECO:0000256" key="6">
    <source>
        <dbReference type="ARBA" id="ARBA00023136"/>
    </source>
</evidence>
<evidence type="ECO:0000256" key="3">
    <source>
        <dbReference type="ARBA" id="ARBA00022692"/>
    </source>
</evidence>
<dbReference type="EMBL" id="JABSTR010000006">
    <property type="protein sequence ID" value="KAH9374078.1"/>
    <property type="molecule type" value="Genomic_DNA"/>
</dbReference>
<feature type="transmembrane region" description="Helical" evidence="8">
    <location>
        <begin position="129"/>
        <end position="151"/>
    </location>
</feature>
<reference evidence="11 12" key="1">
    <citation type="journal article" date="2020" name="Cell">
        <title>Large-Scale Comparative Analyses of Tick Genomes Elucidate Their Genetic Diversity and Vector Capacities.</title>
        <authorList>
            <consortium name="Tick Genome and Microbiome Consortium (TIGMIC)"/>
            <person name="Jia N."/>
            <person name="Wang J."/>
            <person name="Shi W."/>
            <person name="Du L."/>
            <person name="Sun Y."/>
            <person name="Zhan W."/>
            <person name="Jiang J.F."/>
            <person name="Wang Q."/>
            <person name="Zhang B."/>
            <person name="Ji P."/>
            <person name="Bell-Sakyi L."/>
            <person name="Cui X.M."/>
            <person name="Yuan T.T."/>
            <person name="Jiang B.G."/>
            <person name="Yang W.F."/>
            <person name="Lam T.T."/>
            <person name="Chang Q.C."/>
            <person name="Ding S.J."/>
            <person name="Wang X.J."/>
            <person name="Zhu J.G."/>
            <person name="Ruan X.D."/>
            <person name="Zhao L."/>
            <person name="Wei J.T."/>
            <person name="Ye R.Z."/>
            <person name="Que T.C."/>
            <person name="Du C.H."/>
            <person name="Zhou Y.H."/>
            <person name="Cheng J.X."/>
            <person name="Dai P.F."/>
            <person name="Guo W.B."/>
            <person name="Han X.H."/>
            <person name="Huang E.J."/>
            <person name="Li L.F."/>
            <person name="Wei W."/>
            <person name="Gao Y.C."/>
            <person name="Liu J.Z."/>
            <person name="Shao H.Z."/>
            <person name="Wang X."/>
            <person name="Wang C.C."/>
            <person name="Yang T.C."/>
            <person name="Huo Q.B."/>
            <person name="Li W."/>
            <person name="Chen H.Y."/>
            <person name="Chen S.E."/>
            <person name="Zhou L.G."/>
            <person name="Ni X.B."/>
            <person name="Tian J.H."/>
            <person name="Sheng Y."/>
            <person name="Liu T."/>
            <person name="Pan Y.S."/>
            <person name="Xia L.Y."/>
            <person name="Li J."/>
            <person name="Zhao F."/>
            <person name="Cao W.C."/>
        </authorList>
    </citation>
    <scope>NUCLEOTIDE SEQUENCE [LARGE SCALE GENOMIC DNA]</scope>
    <source>
        <strain evidence="11">HaeL-2018</strain>
    </source>
</reference>
<proteinExistence type="inferred from homology"/>
<dbReference type="PANTHER" id="PTHR14463">
    <property type="entry name" value="LIPASE MATURATION FACTOR"/>
    <property type="match status" value="1"/>
</dbReference>
<keyword evidence="4 8" id="KW-0256">Endoplasmic reticulum</keyword>
<feature type="domain" description="Lipase maturation factor 1/2 C-terminal" evidence="10">
    <location>
        <begin position="452"/>
        <end position="592"/>
    </location>
</feature>
<feature type="transmembrane region" description="Helical" evidence="8">
    <location>
        <begin position="171"/>
        <end position="190"/>
    </location>
</feature>
<dbReference type="VEuPathDB" id="VectorBase:HLOH_058278"/>
<feature type="transmembrane region" description="Helical" evidence="8">
    <location>
        <begin position="401"/>
        <end position="423"/>
    </location>
</feature>
<evidence type="ECO:0000256" key="8">
    <source>
        <dbReference type="RuleBase" id="RU361229"/>
    </source>
</evidence>
<evidence type="ECO:0000313" key="11">
    <source>
        <dbReference type="EMBL" id="KAH9374078.1"/>
    </source>
</evidence>
<feature type="domain" description="Lipase maturation factor 1/2 N-terminal" evidence="9">
    <location>
        <begin position="127"/>
        <end position="296"/>
    </location>
</feature>
<comment type="function">
    <text evidence="8">Involved in the maturation of specific proteins in the endoplasmic reticulum.</text>
</comment>
<evidence type="ECO:0000256" key="7">
    <source>
        <dbReference type="ARBA" id="ARBA00023180"/>
    </source>
</evidence>
<keyword evidence="12" id="KW-1185">Reference proteome</keyword>
<dbReference type="PANTHER" id="PTHR14463:SF5">
    <property type="entry name" value="LIPASE MATURATION FACTOR 2"/>
    <property type="match status" value="1"/>
</dbReference>
<accession>A0A9J6G6P7</accession>
<comment type="caution">
    <text evidence="11">The sequence shown here is derived from an EMBL/GenBank/DDBJ whole genome shotgun (WGS) entry which is preliminary data.</text>
</comment>
<dbReference type="InterPro" id="IPR057434">
    <property type="entry name" value="LMF1/2_N"/>
</dbReference>
<feature type="transmembrane region" description="Helical" evidence="8">
    <location>
        <begin position="318"/>
        <end position="336"/>
    </location>
</feature>
<evidence type="ECO:0000313" key="12">
    <source>
        <dbReference type="Proteomes" id="UP000821853"/>
    </source>
</evidence>
<evidence type="ECO:0000259" key="9">
    <source>
        <dbReference type="Pfam" id="PF06762"/>
    </source>
</evidence>
<dbReference type="InterPro" id="IPR009613">
    <property type="entry name" value="LMF"/>
</dbReference>
<comment type="subcellular location">
    <subcellularLocation>
        <location evidence="1 8">Endoplasmic reticulum membrane</location>
        <topology evidence="1 8">Multi-pass membrane protein</topology>
    </subcellularLocation>
</comment>
<dbReference type="Proteomes" id="UP000821853">
    <property type="component" value="Chromosome 4"/>
</dbReference>
<feature type="transmembrane region" description="Helical" evidence="8">
    <location>
        <begin position="106"/>
        <end position="123"/>
    </location>
</feature>
<name>A0A9J6G6P7_HAELO</name>
<keyword evidence="3 8" id="KW-0812">Transmembrane</keyword>
<evidence type="ECO:0000256" key="2">
    <source>
        <dbReference type="ARBA" id="ARBA00005512"/>
    </source>
</evidence>
<feature type="transmembrane region" description="Helical" evidence="8">
    <location>
        <begin position="370"/>
        <end position="389"/>
    </location>
</feature>
<evidence type="ECO:0000256" key="5">
    <source>
        <dbReference type="ARBA" id="ARBA00022989"/>
    </source>
</evidence>
<dbReference type="InterPro" id="IPR057433">
    <property type="entry name" value="LMF1/2_C"/>
</dbReference>
<dbReference type="Pfam" id="PF25179">
    <property type="entry name" value="LMF1_C"/>
    <property type="match status" value="1"/>
</dbReference>
<dbReference type="Pfam" id="PF06762">
    <property type="entry name" value="LMF1"/>
    <property type="match status" value="1"/>
</dbReference>
<keyword evidence="7" id="KW-0325">Glycoprotein</keyword>
<gene>
    <name evidence="11" type="ORF">HPB48_005347</name>
</gene>
<comment type="similarity">
    <text evidence="2 8">Belongs to the lipase maturation factor family.</text>
</comment>
<keyword evidence="5 8" id="KW-1133">Transmembrane helix</keyword>
<organism evidence="11 12">
    <name type="scientific">Haemaphysalis longicornis</name>
    <name type="common">Bush tick</name>
    <dbReference type="NCBI Taxonomy" id="44386"/>
    <lineage>
        <taxon>Eukaryota</taxon>
        <taxon>Metazoa</taxon>
        <taxon>Ecdysozoa</taxon>
        <taxon>Arthropoda</taxon>
        <taxon>Chelicerata</taxon>
        <taxon>Arachnida</taxon>
        <taxon>Acari</taxon>
        <taxon>Parasitiformes</taxon>
        <taxon>Ixodida</taxon>
        <taxon>Ixodoidea</taxon>
        <taxon>Ixodidae</taxon>
        <taxon>Haemaphysalinae</taxon>
        <taxon>Haemaphysalis</taxon>
    </lineage>
</organism>
<feature type="transmembrane region" description="Helical" evidence="8">
    <location>
        <begin position="75"/>
        <end position="99"/>
    </location>
</feature>
<dbReference type="GO" id="GO:0051604">
    <property type="term" value="P:protein maturation"/>
    <property type="evidence" value="ECO:0007669"/>
    <property type="project" value="InterPro"/>
</dbReference>
<dbReference type="OrthoDB" id="434126at2759"/>
<keyword evidence="6 8" id="KW-0472">Membrane</keyword>
<evidence type="ECO:0000256" key="1">
    <source>
        <dbReference type="ARBA" id="ARBA00004477"/>
    </source>
</evidence>
<feature type="transmembrane region" description="Helical" evidence="8">
    <location>
        <begin position="228"/>
        <end position="248"/>
    </location>
</feature>